<dbReference type="AlphaFoldDB" id="A0A9P4MT40"/>
<evidence type="ECO:0000313" key="2">
    <source>
        <dbReference type="EMBL" id="KAF2204849.1"/>
    </source>
</evidence>
<feature type="chain" id="PRO_5040341224" evidence="1">
    <location>
        <begin position="19"/>
        <end position="127"/>
    </location>
</feature>
<dbReference type="EMBL" id="ML993867">
    <property type="protein sequence ID" value="KAF2204849.1"/>
    <property type="molecule type" value="Genomic_DNA"/>
</dbReference>
<gene>
    <name evidence="2" type="ORF">GQ43DRAFT_408650</name>
</gene>
<evidence type="ECO:0000313" key="3">
    <source>
        <dbReference type="Proteomes" id="UP000799536"/>
    </source>
</evidence>
<feature type="signal peptide" evidence="1">
    <location>
        <begin position="1"/>
        <end position="18"/>
    </location>
</feature>
<dbReference type="Proteomes" id="UP000799536">
    <property type="component" value="Unassembled WGS sequence"/>
</dbReference>
<keyword evidence="3" id="KW-1185">Reference proteome</keyword>
<comment type="caution">
    <text evidence="2">The sequence shown here is derived from an EMBL/GenBank/DDBJ whole genome shotgun (WGS) entry which is preliminary data.</text>
</comment>
<organism evidence="2 3">
    <name type="scientific">Delitschia confertaspora ATCC 74209</name>
    <dbReference type="NCBI Taxonomy" id="1513339"/>
    <lineage>
        <taxon>Eukaryota</taxon>
        <taxon>Fungi</taxon>
        <taxon>Dikarya</taxon>
        <taxon>Ascomycota</taxon>
        <taxon>Pezizomycotina</taxon>
        <taxon>Dothideomycetes</taxon>
        <taxon>Pleosporomycetidae</taxon>
        <taxon>Pleosporales</taxon>
        <taxon>Delitschiaceae</taxon>
        <taxon>Delitschia</taxon>
    </lineage>
</organism>
<sequence>MKTTLITSLFLAATGINAAPSFAPRLTSIPISIYDSAGCNNGPSPASIANVPTDGSCFGIAAILTQNTSSGLIDTANLQALPAGCTVTLYSDSTCSSPNFVAVTKAGQCFTFGPGKFVSSARTSGTC</sequence>
<protein>
    <submittedName>
        <fullName evidence="2">Uncharacterized protein</fullName>
    </submittedName>
</protein>
<evidence type="ECO:0000256" key="1">
    <source>
        <dbReference type="SAM" id="SignalP"/>
    </source>
</evidence>
<accession>A0A9P4MT40</accession>
<keyword evidence="1" id="KW-0732">Signal</keyword>
<reference evidence="2" key="1">
    <citation type="journal article" date="2020" name="Stud. Mycol.">
        <title>101 Dothideomycetes genomes: a test case for predicting lifestyles and emergence of pathogens.</title>
        <authorList>
            <person name="Haridas S."/>
            <person name="Albert R."/>
            <person name="Binder M."/>
            <person name="Bloem J."/>
            <person name="Labutti K."/>
            <person name="Salamov A."/>
            <person name="Andreopoulos B."/>
            <person name="Baker S."/>
            <person name="Barry K."/>
            <person name="Bills G."/>
            <person name="Bluhm B."/>
            <person name="Cannon C."/>
            <person name="Castanera R."/>
            <person name="Culley D."/>
            <person name="Daum C."/>
            <person name="Ezra D."/>
            <person name="Gonzalez J."/>
            <person name="Henrissat B."/>
            <person name="Kuo A."/>
            <person name="Liang C."/>
            <person name="Lipzen A."/>
            <person name="Lutzoni F."/>
            <person name="Magnuson J."/>
            <person name="Mondo S."/>
            <person name="Nolan M."/>
            <person name="Ohm R."/>
            <person name="Pangilinan J."/>
            <person name="Park H.-J."/>
            <person name="Ramirez L."/>
            <person name="Alfaro M."/>
            <person name="Sun H."/>
            <person name="Tritt A."/>
            <person name="Yoshinaga Y."/>
            <person name="Zwiers L.-H."/>
            <person name="Turgeon B."/>
            <person name="Goodwin S."/>
            <person name="Spatafora J."/>
            <person name="Crous P."/>
            <person name="Grigoriev I."/>
        </authorList>
    </citation>
    <scope>NUCLEOTIDE SEQUENCE</scope>
    <source>
        <strain evidence="2">ATCC 74209</strain>
    </source>
</reference>
<dbReference type="OrthoDB" id="3745536at2759"/>
<proteinExistence type="predicted"/>
<name>A0A9P4MT40_9PLEO</name>